<organism evidence="2 3">
    <name type="scientific">Paracholeplasma manati</name>
    <dbReference type="NCBI Taxonomy" id="591373"/>
    <lineage>
        <taxon>Bacteria</taxon>
        <taxon>Bacillati</taxon>
        <taxon>Mycoplasmatota</taxon>
        <taxon>Mollicutes</taxon>
        <taxon>Acholeplasmatales</taxon>
        <taxon>Acholeplasmataceae</taxon>
        <taxon>Paracholeplasma</taxon>
    </lineage>
</organism>
<feature type="transmembrane region" description="Helical" evidence="1">
    <location>
        <begin position="25"/>
        <end position="50"/>
    </location>
</feature>
<keyword evidence="1" id="KW-1133">Transmembrane helix</keyword>
<accession>A0ABT2Y984</accession>
<evidence type="ECO:0000256" key="1">
    <source>
        <dbReference type="SAM" id="Phobius"/>
    </source>
</evidence>
<keyword evidence="3" id="KW-1185">Reference proteome</keyword>
<dbReference type="Pfam" id="PF11667">
    <property type="entry name" value="DUF3267"/>
    <property type="match status" value="1"/>
</dbReference>
<keyword evidence="1" id="KW-0812">Transmembrane</keyword>
<protein>
    <submittedName>
        <fullName evidence="2">DUF3267 domain-containing protein</fullName>
    </submittedName>
</protein>
<feature type="transmembrane region" description="Helical" evidence="1">
    <location>
        <begin position="62"/>
        <end position="85"/>
    </location>
</feature>
<evidence type="ECO:0000313" key="2">
    <source>
        <dbReference type="EMBL" id="MCV2232605.1"/>
    </source>
</evidence>
<dbReference type="RefSeq" id="WP_263608794.1">
    <property type="nucleotide sequence ID" value="NZ_JAOVQM010000007.1"/>
</dbReference>
<reference evidence="2" key="1">
    <citation type="submission" date="2022-09" db="EMBL/GenBank/DDBJ databases">
        <title>Novel Mycoplasma species identified in domestic and wild animals.</title>
        <authorList>
            <person name="Volokhov D.V."/>
            <person name="Furtak V.A."/>
            <person name="Zagorodnyaya T.A."/>
        </authorList>
    </citation>
    <scope>NUCLEOTIDE SEQUENCE</scope>
    <source>
        <strain evidence="2">Oakley</strain>
    </source>
</reference>
<proteinExistence type="predicted"/>
<feature type="transmembrane region" description="Helical" evidence="1">
    <location>
        <begin position="144"/>
        <end position="163"/>
    </location>
</feature>
<dbReference type="EMBL" id="JAOVQM010000007">
    <property type="protein sequence ID" value="MCV2232605.1"/>
    <property type="molecule type" value="Genomic_DNA"/>
</dbReference>
<comment type="caution">
    <text evidence="2">The sequence shown here is derived from an EMBL/GenBank/DDBJ whole genome shotgun (WGS) entry which is preliminary data.</text>
</comment>
<name>A0ABT2Y984_9MOLU</name>
<sequence length="196" mass="22667">MKSYDHIPEGYQLTYDLHLLKNTKVFALLNILQVVLILPFIPGFLFLNWLDLFSYERIVSGVILLLIPAMIVMIVIHELIHGFFFKKFSGKRVKYQFHGWAASASTPGIYYRKKYYLIIGLAPAVLLNTLFLIGTFLLPNPLNTLSYFLLAIHVSSCVGDFYVSWILRKYPEDAYIEDTGVGLKIYEYHEADIQFE</sequence>
<evidence type="ECO:0000313" key="3">
    <source>
        <dbReference type="Proteomes" id="UP001177160"/>
    </source>
</evidence>
<dbReference type="InterPro" id="IPR021683">
    <property type="entry name" value="DUF3267"/>
</dbReference>
<gene>
    <name evidence="2" type="ORF">N7548_07215</name>
</gene>
<dbReference type="Proteomes" id="UP001177160">
    <property type="component" value="Unassembled WGS sequence"/>
</dbReference>
<feature type="transmembrane region" description="Helical" evidence="1">
    <location>
        <begin position="115"/>
        <end position="138"/>
    </location>
</feature>
<keyword evidence="1" id="KW-0472">Membrane</keyword>